<organism evidence="1 2">
    <name type="scientific">Vaccinium darrowii</name>
    <dbReference type="NCBI Taxonomy" id="229202"/>
    <lineage>
        <taxon>Eukaryota</taxon>
        <taxon>Viridiplantae</taxon>
        <taxon>Streptophyta</taxon>
        <taxon>Embryophyta</taxon>
        <taxon>Tracheophyta</taxon>
        <taxon>Spermatophyta</taxon>
        <taxon>Magnoliopsida</taxon>
        <taxon>eudicotyledons</taxon>
        <taxon>Gunneridae</taxon>
        <taxon>Pentapetalae</taxon>
        <taxon>asterids</taxon>
        <taxon>Ericales</taxon>
        <taxon>Ericaceae</taxon>
        <taxon>Vaccinioideae</taxon>
        <taxon>Vaccinieae</taxon>
        <taxon>Vaccinium</taxon>
    </lineage>
</organism>
<proteinExistence type="predicted"/>
<reference evidence="1 2" key="1">
    <citation type="journal article" date="2021" name="Hortic Res">
        <title>High-quality reference genome and annotation aids understanding of berry development for evergreen blueberry (Vaccinium darrowii).</title>
        <authorList>
            <person name="Yu J."/>
            <person name="Hulse-Kemp A.M."/>
            <person name="Babiker E."/>
            <person name="Staton M."/>
        </authorList>
    </citation>
    <scope>NUCLEOTIDE SEQUENCE [LARGE SCALE GENOMIC DNA]</scope>
    <source>
        <strain evidence="2">cv. NJ 8807/NJ 8810</strain>
        <tissue evidence="1">Young leaf</tissue>
    </source>
</reference>
<evidence type="ECO:0000313" key="2">
    <source>
        <dbReference type="Proteomes" id="UP000828048"/>
    </source>
</evidence>
<keyword evidence="2" id="KW-1185">Reference proteome</keyword>
<evidence type="ECO:0000313" key="1">
    <source>
        <dbReference type="EMBL" id="KAH7862714.1"/>
    </source>
</evidence>
<dbReference type="EMBL" id="CM037162">
    <property type="protein sequence ID" value="KAH7862714.1"/>
    <property type="molecule type" value="Genomic_DNA"/>
</dbReference>
<accession>A0ACB7ZAE1</accession>
<gene>
    <name evidence="1" type="ORF">Vadar_008487</name>
</gene>
<name>A0ACB7ZAE1_9ERIC</name>
<protein>
    <submittedName>
        <fullName evidence="1">Uncharacterized protein</fullName>
    </submittedName>
</protein>
<comment type="caution">
    <text evidence="1">The sequence shown here is derived from an EMBL/GenBank/DDBJ whole genome shotgun (WGS) entry which is preliminary data.</text>
</comment>
<sequence length="116" mass="13025">MKVIPFTFPFPLFPFPNPDKLLSDPTQRDQPISLWSTRKTKAPPVVAQRISSSSFAPVSVRLTLNRKHELQGPSPQDSLQSFGITSGNPAKKEPKDHEEDRRARTRRSTSSISKAK</sequence>
<dbReference type="Proteomes" id="UP000828048">
    <property type="component" value="Chromosome 12"/>
</dbReference>